<dbReference type="Proteomes" id="UP000326354">
    <property type="component" value="Chromosome"/>
</dbReference>
<evidence type="ECO:0000313" key="3">
    <source>
        <dbReference type="EMBL" id="BBM86168.1"/>
    </source>
</evidence>
<protein>
    <recommendedName>
        <fullName evidence="5">Peptidase S74 domain-containing protein</fullName>
    </recommendedName>
</protein>
<keyword evidence="2" id="KW-0732">Signal</keyword>
<dbReference type="EMBL" id="AP019860">
    <property type="protein sequence ID" value="BBM86168.1"/>
    <property type="molecule type" value="Genomic_DNA"/>
</dbReference>
<sequence length="491" mass="53556">MQKYIVTLLFLSIVGFTTAQNHTETINATNLHVKSAESPTSLLLEHESGKWKLTSSGPHFYLSNMKSGEDLFAVKSNGCIAIGTNTNLNGVSHRLFVDGSIKASGNIFSQNINSGLIKASTNIIAQNKIGIGTDSPEGVLHAKSTENYASLLLESNLGKWKASSSGTNFYLSNMKSGEDLFAVKSNGCIAIGTNTNLNGVSHRLFVDGSIKASKDIIAQNINAKKVNITDLTLGTGKIMSPTELSFNTPVGKAMTIDKDGWVAINAQPSDKYTLTIGGHTKINNNLNVSGAIGVGTTDPKANLHICSEKHFTSLRLDNHKGNWRLASSGGSFYISNYTTTPARDLFAINEGGNVGIKCSPHSTYSLAVKGKVLAEEVLVALHQDWPDFVFDDSYNLTSLEEVEQQIKKNKHLPDIPSGKEVKQNGIQLGAMQGKLLQKIEELTLYTIQQDKQIKSLKVEKHQMKERMEAEKLEMQKRLEKVEKLLHGLLKK</sequence>
<feature type="signal peptide" evidence="2">
    <location>
        <begin position="1"/>
        <end position="19"/>
    </location>
</feature>
<feature type="coiled-coil region" evidence="1">
    <location>
        <begin position="453"/>
        <end position="491"/>
    </location>
</feature>
<keyword evidence="1" id="KW-0175">Coiled coil</keyword>
<dbReference type="RefSeq" id="WP_151970240.1">
    <property type="nucleotide sequence ID" value="NZ_AP019860.1"/>
</dbReference>
<dbReference type="KEGG" id="uam:UABAM_04554"/>
<evidence type="ECO:0000313" key="4">
    <source>
        <dbReference type="Proteomes" id="UP000326354"/>
    </source>
</evidence>
<name>A0A5S9F526_UABAM</name>
<proteinExistence type="predicted"/>
<feature type="chain" id="PRO_5024909129" description="Peptidase S74 domain-containing protein" evidence="2">
    <location>
        <begin position="20"/>
        <end position="491"/>
    </location>
</feature>
<accession>A0A5S9F526</accession>
<organism evidence="3 4">
    <name type="scientific">Uabimicrobium amorphum</name>
    <dbReference type="NCBI Taxonomy" id="2596890"/>
    <lineage>
        <taxon>Bacteria</taxon>
        <taxon>Pseudomonadati</taxon>
        <taxon>Planctomycetota</taxon>
        <taxon>Candidatus Uabimicrobiia</taxon>
        <taxon>Candidatus Uabimicrobiales</taxon>
        <taxon>Candidatus Uabimicrobiaceae</taxon>
        <taxon>Candidatus Uabimicrobium</taxon>
    </lineage>
</organism>
<reference evidence="3 4" key="1">
    <citation type="submission" date="2019-08" db="EMBL/GenBank/DDBJ databases">
        <title>Complete genome sequence of Candidatus Uab amorphum.</title>
        <authorList>
            <person name="Shiratori T."/>
            <person name="Suzuki S."/>
            <person name="Kakizawa Y."/>
            <person name="Ishida K."/>
        </authorList>
    </citation>
    <scope>NUCLEOTIDE SEQUENCE [LARGE SCALE GENOMIC DNA]</scope>
    <source>
        <strain evidence="3 4">SRT547</strain>
    </source>
</reference>
<evidence type="ECO:0000256" key="2">
    <source>
        <dbReference type="SAM" id="SignalP"/>
    </source>
</evidence>
<dbReference type="AlphaFoldDB" id="A0A5S9F526"/>
<gene>
    <name evidence="3" type="ORF">UABAM_04554</name>
</gene>
<keyword evidence="4" id="KW-1185">Reference proteome</keyword>
<evidence type="ECO:0000256" key="1">
    <source>
        <dbReference type="SAM" id="Coils"/>
    </source>
</evidence>
<dbReference type="OrthoDB" id="1163828at2"/>
<evidence type="ECO:0008006" key="5">
    <source>
        <dbReference type="Google" id="ProtNLM"/>
    </source>
</evidence>